<proteinExistence type="predicted"/>
<organism evidence="2 3">
    <name type="scientific">[Torrubiella] hemipterigena</name>
    <dbReference type="NCBI Taxonomy" id="1531966"/>
    <lineage>
        <taxon>Eukaryota</taxon>
        <taxon>Fungi</taxon>
        <taxon>Dikarya</taxon>
        <taxon>Ascomycota</taxon>
        <taxon>Pezizomycotina</taxon>
        <taxon>Sordariomycetes</taxon>
        <taxon>Hypocreomycetidae</taxon>
        <taxon>Hypocreales</taxon>
        <taxon>Clavicipitaceae</taxon>
        <taxon>Clavicipitaceae incertae sedis</taxon>
        <taxon>'Torrubiella' clade</taxon>
    </lineage>
</organism>
<keyword evidence="3" id="KW-1185">Reference proteome</keyword>
<gene>
    <name evidence="2" type="ORF">VHEMI06704</name>
</gene>
<evidence type="ECO:0000313" key="2">
    <source>
        <dbReference type="EMBL" id="CEJ90955.1"/>
    </source>
</evidence>
<protein>
    <submittedName>
        <fullName evidence="2">Uncharacterized protein</fullName>
    </submittedName>
</protein>
<keyword evidence="1" id="KW-0732">Signal</keyword>
<name>A0A0A1TJR4_9HYPO</name>
<dbReference type="EMBL" id="CDHN01000003">
    <property type="protein sequence ID" value="CEJ90955.1"/>
    <property type="molecule type" value="Genomic_DNA"/>
</dbReference>
<dbReference type="AlphaFoldDB" id="A0A0A1TJR4"/>
<evidence type="ECO:0000313" key="3">
    <source>
        <dbReference type="Proteomes" id="UP000039046"/>
    </source>
</evidence>
<sequence length="99" mass="10321">MKTFTAILSIAIAVAAVDATDVVREAKEVHVANGPGGVAGLQSAVDTSLHLVDVMVETYSNAECCNQTPCFIGCPVQGVPRVGFILSMREKPDSLTSLS</sequence>
<dbReference type="HOGENOM" id="CLU_2321995_0_0_1"/>
<feature type="signal peptide" evidence="1">
    <location>
        <begin position="1"/>
        <end position="19"/>
    </location>
</feature>
<evidence type="ECO:0000256" key="1">
    <source>
        <dbReference type="SAM" id="SignalP"/>
    </source>
</evidence>
<reference evidence="2 3" key="1">
    <citation type="journal article" date="2015" name="Genome Announc.">
        <title>Draft Genome Sequence and Gene Annotation of the Entomopathogenic Fungus Verticillium hemipterigenum.</title>
        <authorList>
            <person name="Horn F."/>
            <person name="Habel A."/>
            <person name="Scharf D.H."/>
            <person name="Dworschak J."/>
            <person name="Brakhage A.A."/>
            <person name="Guthke R."/>
            <person name="Hertweck C."/>
            <person name="Linde J."/>
        </authorList>
    </citation>
    <scope>NUCLEOTIDE SEQUENCE [LARGE SCALE GENOMIC DNA]</scope>
</reference>
<dbReference type="Proteomes" id="UP000039046">
    <property type="component" value="Unassembled WGS sequence"/>
</dbReference>
<dbReference type="OrthoDB" id="10530843at2759"/>
<accession>A0A0A1TJR4</accession>
<feature type="chain" id="PRO_5001979778" evidence="1">
    <location>
        <begin position="20"/>
        <end position="99"/>
    </location>
</feature>